<feature type="region of interest" description="Disordered" evidence="1">
    <location>
        <begin position="289"/>
        <end position="312"/>
    </location>
</feature>
<feature type="region of interest" description="Disordered" evidence="1">
    <location>
        <begin position="525"/>
        <end position="567"/>
    </location>
</feature>
<feature type="region of interest" description="Disordered" evidence="1">
    <location>
        <begin position="650"/>
        <end position="835"/>
    </location>
</feature>
<feature type="compositionally biased region" description="Basic and acidic residues" evidence="1">
    <location>
        <begin position="771"/>
        <end position="788"/>
    </location>
</feature>
<accession>A0A9P9AHR8</accession>
<feature type="compositionally biased region" description="Polar residues" evidence="1">
    <location>
        <begin position="1048"/>
        <end position="1064"/>
    </location>
</feature>
<protein>
    <submittedName>
        <fullName evidence="2">Uncharacterized protein</fullName>
    </submittedName>
</protein>
<evidence type="ECO:0000256" key="1">
    <source>
        <dbReference type="SAM" id="MobiDB-lite"/>
    </source>
</evidence>
<comment type="caution">
    <text evidence="2">The sequence shown here is derived from an EMBL/GenBank/DDBJ whole genome shotgun (WGS) entry which is preliminary data.</text>
</comment>
<feature type="region of interest" description="Disordered" evidence="1">
    <location>
        <begin position="1038"/>
        <end position="1077"/>
    </location>
</feature>
<evidence type="ECO:0000313" key="3">
    <source>
        <dbReference type="Proteomes" id="UP000770015"/>
    </source>
</evidence>
<feature type="compositionally biased region" description="Basic and acidic residues" evidence="1">
    <location>
        <begin position="914"/>
        <end position="941"/>
    </location>
</feature>
<feature type="region of interest" description="Disordered" evidence="1">
    <location>
        <begin position="412"/>
        <end position="436"/>
    </location>
</feature>
<name>A0A9P9AHR8_9PEZI</name>
<organism evidence="2 3">
    <name type="scientific">Plectosphaerella plurivora</name>
    <dbReference type="NCBI Taxonomy" id="936078"/>
    <lineage>
        <taxon>Eukaryota</taxon>
        <taxon>Fungi</taxon>
        <taxon>Dikarya</taxon>
        <taxon>Ascomycota</taxon>
        <taxon>Pezizomycotina</taxon>
        <taxon>Sordariomycetes</taxon>
        <taxon>Hypocreomycetidae</taxon>
        <taxon>Glomerellales</taxon>
        <taxon>Plectosphaerellaceae</taxon>
        <taxon>Plectosphaerella</taxon>
    </lineage>
</organism>
<feature type="region of interest" description="Disordered" evidence="1">
    <location>
        <begin position="365"/>
        <end position="388"/>
    </location>
</feature>
<dbReference type="OrthoDB" id="4207369at2759"/>
<sequence>MDPTGDISAAASPPTNLPGAALAPDSRAASPALVAKDDPQGNAPELPCPALRRPDLVGVFDASAHSAADFDFSAASVVFGAATRKTFKIRAKRVKNRHARRDPVREASALITGLTNQTQLEAFQLASRMVSVHRSPRKRAMLESPKVEDNEVAEFEEFHEDLDLDLWDAKAAIRDHLLQASPVHTAATKRLINGHERNWIRAHKTDPDVQYLLQFPGNMPAEKARDLVYRRDMLALSVVEEDCDGSIVMEMFIASTAEHTSEASRLEKLDKAAAMPHPVADRIDEEEACDSTMPNCDEETEAQQDTQAGPEAVEETQITQPIHEPVNEETPVTEAVPEPTEEAQIAEPVFEPIEEVQVTPIGPAPATETTPTIQVSHEETPQTPSRENEHDIVDVDLHTQSDIFASVMPKRHQEMNPTIPAQPAWTTATTPRPESSPVGAFEVDEDISAHWSPLAATPGTQLAATTTPRPQSSPVGTFEVDHDTSAHWSPIARTPAPIQQTAATTPRPESSPVGAFEIDQDMSAHWSPIAPTPSATRRTGEAPQTPTAQEHNPCSQPATVPSGGSAQRGQQFLVRFRGSMGPEDIMKDNASHAEDDVQFTFQVDEVNDPTEAEAQQVEQQDAHNRQQETPIQNEDRNYLLRFMIKHQAGKSKGAVSPAPGSAAAGPRTPDHIGLQHANIPASTPIQPPVNSTSTPLQHAVMSAHKPKAAGTPIRAVSRIPEQVETPVRASVSRSRAGRTPLGQLDTNSPSPVKARAGKRKLDDGPGDEELPENRPAEGEGEKAAEPSPKRRRGLRDRKPVAPPTPLPVNARAVRNGEKDLASLTRANTRANKGNAAWPEEVLERFAADPMGQKWKERKEVVDAKAARAASATSKAGGRNVRWAETLAQYSEAAPVVEDDDEDEIAGAQADEKDDVFGDKTEDKSETKSEVATKDEPKESPKPKPRRGRPPRAAATAAAVPAIAATTVSANVAPPAVKTAPKAAPKTAPKSKLPAPVSRTRATKSTKTIATTAAPKPTRAVAKPVTAIKAPAKIPKVEDDKVVKRRSTRTAAQQSNVSMGLTATGTPIRRGRGRPKAS</sequence>
<dbReference type="EMBL" id="JAGSXJ010000002">
    <property type="protein sequence ID" value="KAH6695718.1"/>
    <property type="molecule type" value="Genomic_DNA"/>
</dbReference>
<gene>
    <name evidence="2" type="ORF">F5X68DRAFT_31766</name>
</gene>
<feature type="compositionally biased region" description="Low complexity" evidence="1">
    <location>
        <begin position="417"/>
        <end position="433"/>
    </location>
</feature>
<feature type="compositionally biased region" description="Low complexity" evidence="1">
    <location>
        <begin position="950"/>
        <end position="1023"/>
    </location>
</feature>
<feature type="compositionally biased region" description="Low complexity" evidence="1">
    <location>
        <begin position="651"/>
        <end position="666"/>
    </location>
</feature>
<feature type="region of interest" description="Disordered" evidence="1">
    <location>
        <begin position="1"/>
        <end position="47"/>
    </location>
</feature>
<feature type="compositionally biased region" description="Basic and acidic residues" evidence="1">
    <location>
        <begin position="376"/>
        <end position="388"/>
    </location>
</feature>
<feature type="compositionally biased region" description="Basic residues" evidence="1">
    <location>
        <begin position="1068"/>
        <end position="1077"/>
    </location>
</feature>
<feature type="compositionally biased region" description="Polar residues" evidence="1">
    <location>
        <begin position="533"/>
        <end position="567"/>
    </location>
</feature>
<feature type="region of interest" description="Disordered" evidence="1">
    <location>
        <begin position="610"/>
        <end position="633"/>
    </location>
</feature>
<reference evidence="2" key="1">
    <citation type="journal article" date="2021" name="Nat. Commun.">
        <title>Genetic determinants of endophytism in the Arabidopsis root mycobiome.</title>
        <authorList>
            <person name="Mesny F."/>
            <person name="Miyauchi S."/>
            <person name="Thiergart T."/>
            <person name="Pickel B."/>
            <person name="Atanasova L."/>
            <person name="Karlsson M."/>
            <person name="Huettel B."/>
            <person name="Barry K.W."/>
            <person name="Haridas S."/>
            <person name="Chen C."/>
            <person name="Bauer D."/>
            <person name="Andreopoulos W."/>
            <person name="Pangilinan J."/>
            <person name="LaButti K."/>
            <person name="Riley R."/>
            <person name="Lipzen A."/>
            <person name="Clum A."/>
            <person name="Drula E."/>
            <person name="Henrissat B."/>
            <person name="Kohler A."/>
            <person name="Grigoriev I.V."/>
            <person name="Martin F.M."/>
            <person name="Hacquard S."/>
        </authorList>
    </citation>
    <scope>NUCLEOTIDE SEQUENCE</scope>
    <source>
        <strain evidence="2">MPI-SDFR-AT-0117</strain>
    </source>
</reference>
<evidence type="ECO:0000313" key="2">
    <source>
        <dbReference type="EMBL" id="KAH6695718.1"/>
    </source>
</evidence>
<proteinExistence type="predicted"/>
<feature type="compositionally biased region" description="Polar residues" evidence="1">
    <location>
        <begin position="680"/>
        <end position="696"/>
    </location>
</feature>
<keyword evidence="3" id="KW-1185">Reference proteome</keyword>
<dbReference type="AlphaFoldDB" id="A0A9P9AHR8"/>
<dbReference type="Proteomes" id="UP000770015">
    <property type="component" value="Unassembled WGS sequence"/>
</dbReference>
<feature type="region of interest" description="Disordered" evidence="1">
    <location>
        <begin position="891"/>
        <end position="1023"/>
    </location>
</feature>